<dbReference type="PANTHER" id="PTHR39431">
    <property type="entry name" value="FRPA/C-RELATED PROTEIN"/>
    <property type="match status" value="1"/>
</dbReference>
<sequence>MAFNDAGHTASHGSDYSGTIHVYTSAGAWVGAYDLNASNGYKASVKVPAGITDLHVNAEVLNDNVYEGNESFVIYGHGAEQDWVKSNDSTIHDSPDKPEITTITQEREGKEGGSWVGYNLDINKTSTTDTTVTLRFDDSLNQAQYGSDYTGKIHVYTKDAEGGWSRIGGDYFMSGSSPHTADITIPAGKSGVRLFVEPVNDSNVESNETLKFDAVTEGSSNWVTSDAVALLDKSAWMISEPAYANEGEWLTWEATLANPSTGTSWTKINVHGDATHGSSWNAFEASFDGGETWGATRYYDGYVIVPAGSTSFHVRSKSVDDSTYKGENEVTLELIEHSSNAGIVSGTTTQSGYITDNDEPEISAYIFGQDYSVVRGDLNGPADNTQLNFSSASTKVTFYDSNDTLIGDNASNEYVIESAQKVEINGTQYTVQYDFNIQIQDASGNIYTFAVIDVDMNSDGYMGQSSSVEDGQLIIQVDGPDVPLNTTLDYVVDSFDNSIDSYRYEDLYAESSAITPLVLDLDGDGVETISVDVSKISYDLDADGTSNITGWANSDDGFLVWDINQDGLINDGSEMFGAGTDLADGTKANDGIEALAQHDLNEDGVIDLHDAIFDQLDVWVDSNMDGITDPGELKTLAELDITSISLGAVASEEMDNGNLLGLMSSYTKSDGTVHEYADVWFEQGEEVNDASEASPHTYLSTEENQSTTNDPHPNFEGDAAPWAKVEFSIVGETFVTRADEHGDWKFTLPPDSTLTKGENAFTVKITDTDNNTEFKAGIVTLDTTPPEILLENENGLHEGDTFIGGSDYNSWDVGATVTIMQGDMEIGETKIQEDGSWKIDNPNYQSGTDVTICITDIAGNSSIDDFSVGS</sequence>
<evidence type="ECO:0000259" key="2">
    <source>
        <dbReference type="Pfam" id="PF19077"/>
    </source>
</evidence>
<dbReference type="OrthoDB" id="5918423at2"/>
<comment type="caution">
    <text evidence="3">The sequence shown here is derived from an EMBL/GenBank/DDBJ whole genome shotgun (WGS) entry which is preliminary data.</text>
</comment>
<keyword evidence="4" id="KW-1185">Reference proteome</keyword>
<evidence type="ECO:0000256" key="1">
    <source>
        <dbReference type="SAM" id="MobiDB-lite"/>
    </source>
</evidence>
<dbReference type="Pfam" id="PF19077">
    <property type="entry name" value="Big_13"/>
    <property type="match status" value="1"/>
</dbReference>
<dbReference type="Gene3D" id="2.60.40.2030">
    <property type="match status" value="1"/>
</dbReference>
<dbReference type="InterPro" id="IPR044016">
    <property type="entry name" value="Big_13"/>
</dbReference>
<dbReference type="Gene3D" id="2.60.40.10">
    <property type="entry name" value="Immunoglobulins"/>
    <property type="match status" value="2"/>
</dbReference>
<dbReference type="SUPFAM" id="SSF141072">
    <property type="entry name" value="CalX-like"/>
    <property type="match status" value="1"/>
</dbReference>
<feature type="compositionally biased region" description="Polar residues" evidence="1">
    <location>
        <begin position="697"/>
        <end position="711"/>
    </location>
</feature>
<feature type="region of interest" description="Disordered" evidence="1">
    <location>
        <begin position="690"/>
        <end position="713"/>
    </location>
</feature>
<feature type="domain" description="Bacterial Ig-like" evidence="2">
    <location>
        <begin position="703"/>
        <end position="783"/>
    </location>
</feature>
<organism evidence="3 4">
    <name type="scientific">Veronia nyctiphanis</name>
    <dbReference type="NCBI Taxonomy" id="1278244"/>
    <lineage>
        <taxon>Bacteria</taxon>
        <taxon>Pseudomonadati</taxon>
        <taxon>Pseudomonadota</taxon>
        <taxon>Gammaproteobacteria</taxon>
        <taxon>Vibrionales</taxon>
        <taxon>Vibrionaceae</taxon>
        <taxon>Veronia</taxon>
    </lineage>
</organism>
<dbReference type="InterPro" id="IPR013783">
    <property type="entry name" value="Ig-like_fold"/>
</dbReference>
<evidence type="ECO:0000313" key="3">
    <source>
        <dbReference type="EMBL" id="RXJ74001.1"/>
    </source>
</evidence>
<protein>
    <recommendedName>
        <fullName evidence="2">Bacterial Ig-like domain-containing protein</fullName>
    </recommendedName>
</protein>
<dbReference type="RefSeq" id="WP_129121359.1">
    <property type="nucleotide sequence ID" value="NZ_PEIB01000004.1"/>
</dbReference>
<evidence type="ECO:0000313" key="4">
    <source>
        <dbReference type="Proteomes" id="UP000290287"/>
    </source>
</evidence>
<reference evidence="3 4" key="1">
    <citation type="submission" date="2017-10" db="EMBL/GenBank/DDBJ databases">
        <title>Nyctiphanis sp. nov., isolated from the stomach of the euphausiid Nyctiphanes simplex (Hansen, 1911) in the Gulf of California.</title>
        <authorList>
            <person name="Gomez-Gil B."/>
            <person name="Aguilar-Mendez M."/>
            <person name="Lopez-Cortes A."/>
            <person name="Gomez-Gutierrez J."/>
            <person name="Roque A."/>
            <person name="Lang E."/>
            <person name="Gonzalez-Castillo A."/>
        </authorList>
    </citation>
    <scope>NUCLEOTIDE SEQUENCE [LARGE SCALE GENOMIC DNA]</scope>
    <source>
        <strain evidence="3 4">CAIM 600</strain>
    </source>
</reference>
<proteinExistence type="predicted"/>
<dbReference type="AlphaFoldDB" id="A0A4Q0YY64"/>
<dbReference type="PANTHER" id="PTHR39431:SF1">
    <property type="entry name" value="FRPA_C-RELATED PROTEIN"/>
    <property type="match status" value="1"/>
</dbReference>
<name>A0A4Q0YY64_9GAMM</name>
<dbReference type="EMBL" id="PEIB01000004">
    <property type="protein sequence ID" value="RXJ74001.1"/>
    <property type="molecule type" value="Genomic_DNA"/>
</dbReference>
<dbReference type="Proteomes" id="UP000290287">
    <property type="component" value="Unassembled WGS sequence"/>
</dbReference>
<gene>
    <name evidence="3" type="ORF">CS022_04945</name>
</gene>
<accession>A0A4Q0YY64</accession>
<dbReference type="InterPro" id="IPR038081">
    <property type="entry name" value="CalX-like_sf"/>
</dbReference>